<dbReference type="GO" id="GO:0005524">
    <property type="term" value="F:ATP binding"/>
    <property type="evidence" value="ECO:0007669"/>
    <property type="project" value="UniProtKB-KW"/>
</dbReference>
<dbReference type="RefSeq" id="WP_052268268.1">
    <property type="nucleotide sequence ID" value="NZ_AYSO01000020.1"/>
</dbReference>
<comment type="catalytic activity">
    <reaction evidence="1">
        <text>ATP + protein L-histidine = ADP + protein N-phospho-L-histidine.</text>
        <dbReference type="EC" id="2.7.13.3"/>
    </reaction>
</comment>
<dbReference type="InterPro" id="IPR036890">
    <property type="entry name" value="HATPase_C_sf"/>
</dbReference>
<evidence type="ECO:0000256" key="6">
    <source>
        <dbReference type="ARBA" id="ARBA00022777"/>
    </source>
</evidence>
<dbReference type="EC" id="2.7.13.3" evidence="2"/>
<dbReference type="SUPFAM" id="SSF55874">
    <property type="entry name" value="ATPase domain of HSP90 chaperone/DNA topoisomerase II/histidine kinase"/>
    <property type="match status" value="1"/>
</dbReference>
<keyword evidence="6 13" id="KW-0418">Kinase</keyword>
<comment type="caution">
    <text evidence="13">The sequence shown here is derived from an EMBL/GenBank/DDBJ whole genome shotgun (WGS) entry which is preliminary data.</text>
</comment>
<keyword evidence="4" id="KW-0808">Transferase</keyword>
<dbReference type="EMBL" id="AYSO01000020">
    <property type="protein sequence ID" value="KIE45222.1"/>
    <property type="molecule type" value="Genomic_DNA"/>
</dbReference>
<dbReference type="GO" id="GO:0046983">
    <property type="term" value="F:protein dimerization activity"/>
    <property type="evidence" value="ECO:0007669"/>
    <property type="project" value="InterPro"/>
</dbReference>
<protein>
    <recommendedName>
        <fullName evidence="2">histidine kinase</fullName>
        <ecNumber evidence="2">2.7.13.3</ecNumber>
    </recommendedName>
</protein>
<dbReference type="Pfam" id="PF02518">
    <property type="entry name" value="HATPase_c"/>
    <property type="match status" value="1"/>
</dbReference>
<keyword evidence="7" id="KW-0067">ATP-binding</keyword>
<evidence type="ECO:0000256" key="3">
    <source>
        <dbReference type="ARBA" id="ARBA00022553"/>
    </source>
</evidence>
<proteinExistence type="predicted"/>
<dbReference type="InterPro" id="IPR011712">
    <property type="entry name" value="Sig_transdc_His_kin_sub3_dim/P"/>
</dbReference>
<keyword evidence="9" id="KW-0175">Coiled coil</keyword>
<evidence type="ECO:0000313" key="13">
    <source>
        <dbReference type="EMBL" id="KIE45222.1"/>
    </source>
</evidence>
<dbReference type="Gene3D" id="3.30.565.10">
    <property type="entry name" value="Histidine kinase-like ATPase, C-terminal domain"/>
    <property type="match status" value="1"/>
</dbReference>
<feature type="coiled-coil region" evidence="9">
    <location>
        <begin position="141"/>
        <end position="185"/>
    </location>
</feature>
<accession>A0A0C1QW48</accession>
<keyword evidence="10" id="KW-1133">Transmembrane helix</keyword>
<gene>
    <name evidence="13" type="ORF">U732_416</name>
</gene>
<feature type="transmembrane region" description="Helical" evidence="10">
    <location>
        <begin position="76"/>
        <end position="99"/>
    </location>
</feature>
<dbReference type="Pfam" id="PF07730">
    <property type="entry name" value="HisKA_3"/>
    <property type="match status" value="1"/>
</dbReference>
<dbReference type="AlphaFoldDB" id="A0A0C1QW48"/>
<evidence type="ECO:0000256" key="10">
    <source>
        <dbReference type="SAM" id="Phobius"/>
    </source>
</evidence>
<feature type="transmembrane region" description="Helical" evidence="10">
    <location>
        <begin position="33"/>
        <end position="55"/>
    </location>
</feature>
<dbReference type="GO" id="GO:0016020">
    <property type="term" value="C:membrane"/>
    <property type="evidence" value="ECO:0007669"/>
    <property type="project" value="InterPro"/>
</dbReference>
<evidence type="ECO:0000259" key="12">
    <source>
        <dbReference type="Pfam" id="PF07730"/>
    </source>
</evidence>
<keyword evidence="3" id="KW-0597">Phosphoprotein</keyword>
<evidence type="ECO:0000259" key="11">
    <source>
        <dbReference type="Pfam" id="PF02518"/>
    </source>
</evidence>
<dbReference type="InterPro" id="IPR050482">
    <property type="entry name" value="Sensor_HK_TwoCompSys"/>
</dbReference>
<keyword evidence="8" id="KW-0902">Two-component regulatory system</keyword>
<feature type="domain" description="Signal transduction histidine kinase subgroup 3 dimerisation and phosphoacceptor" evidence="12">
    <location>
        <begin position="187"/>
        <end position="253"/>
    </location>
</feature>
<dbReference type="PANTHER" id="PTHR24421">
    <property type="entry name" value="NITRATE/NITRITE SENSOR PROTEIN NARX-RELATED"/>
    <property type="match status" value="1"/>
</dbReference>
<evidence type="ECO:0000256" key="7">
    <source>
        <dbReference type="ARBA" id="ARBA00022840"/>
    </source>
</evidence>
<sequence>MFRKVQQQKYMILLRYGYILLFLLPFGKEYKNIGSIEIIFLLTYIINNQLRFFILPKENTFIVPSLLFEILLGYKLYILAGNFGGLIFVLSLIDIIYMFKKVYTLIYILGITILIITQKNLELLISWLIAALPIFLLLAKVKDEEGRKLEAQNLYDKLREKDEELKRVNKELEVYANTIEEITILRERNRISREIHDNVGHALSTIIIQLGAIEKICKSDGETASMMAKNLGDFTKESMERVRGAVRAMKPREFEEYEGVIAISEMIKNFQKLTGVEVKLRVSDSVWKLNSDQTMVIYRIIQEFLSNAVRHGKSTEVKIFLNFLETHLRIHLKDNGVGCSKVIPGIGLQSIKERVATWGGNIEYFTKEGQGFELVVAMDKVKLSLDGV</sequence>
<dbReference type="Gene3D" id="1.20.5.1930">
    <property type="match status" value="1"/>
</dbReference>
<dbReference type="CDD" id="cd16917">
    <property type="entry name" value="HATPase_UhpB-NarQ-NarX-like"/>
    <property type="match status" value="1"/>
</dbReference>
<feature type="transmembrane region" description="Helical" evidence="10">
    <location>
        <begin position="105"/>
        <end position="138"/>
    </location>
</feature>
<organism evidence="13 14">
    <name type="scientific">Clostridium argentinense CDC 2741</name>
    <dbReference type="NCBI Taxonomy" id="1418104"/>
    <lineage>
        <taxon>Bacteria</taxon>
        <taxon>Bacillati</taxon>
        <taxon>Bacillota</taxon>
        <taxon>Clostridia</taxon>
        <taxon>Eubacteriales</taxon>
        <taxon>Clostridiaceae</taxon>
        <taxon>Clostridium</taxon>
    </lineage>
</organism>
<feature type="domain" description="Histidine kinase/HSP90-like ATPase" evidence="11">
    <location>
        <begin position="297"/>
        <end position="378"/>
    </location>
</feature>
<dbReference type="Proteomes" id="UP000031366">
    <property type="component" value="Unassembled WGS sequence"/>
</dbReference>
<reference evidence="13 14" key="1">
    <citation type="journal article" date="2015" name="Infect. Genet. Evol.">
        <title>Genomic sequences of six botulinum neurotoxin-producing strains representing three clostridial species illustrate the mobility and diversity of botulinum neurotoxin genes.</title>
        <authorList>
            <person name="Smith T.J."/>
            <person name="Hill K.K."/>
            <person name="Xie G."/>
            <person name="Foley B.T."/>
            <person name="Williamson C.H."/>
            <person name="Foster J.T."/>
            <person name="Johnson S.L."/>
            <person name="Chertkov O."/>
            <person name="Teshima H."/>
            <person name="Gibbons H.S."/>
            <person name="Johnsky L.A."/>
            <person name="Karavis M.A."/>
            <person name="Smith L.A."/>
        </authorList>
    </citation>
    <scope>NUCLEOTIDE SEQUENCE [LARGE SCALE GENOMIC DNA]</scope>
    <source>
        <strain evidence="13 14">CDC 2741</strain>
    </source>
</reference>
<evidence type="ECO:0000256" key="1">
    <source>
        <dbReference type="ARBA" id="ARBA00000085"/>
    </source>
</evidence>
<evidence type="ECO:0000256" key="9">
    <source>
        <dbReference type="SAM" id="Coils"/>
    </source>
</evidence>
<dbReference type="InterPro" id="IPR003594">
    <property type="entry name" value="HATPase_dom"/>
</dbReference>
<dbReference type="GO" id="GO:0000155">
    <property type="term" value="F:phosphorelay sensor kinase activity"/>
    <property type="evidence" value="ECO:0007669"/>
    <property type="project" value="InterPro"/>
</dbReference>
<keyword evidence="5" id="KW-0547">Nucleotide-binding</keyword>
<keyword evidence="14" id="KW-1185">Reference proteome</keyword>
<evidence type="ECO:0000256" key="4">
    <source>
        <dbReference type="ARBA" id="ARBA00022679"/>
    </source>
</evidence>
<dbReference type="STRING" id="29341.RSJ17_04865"/>
<evidence type="ECO:0000256" key="8">
    <source>
        <dbReference type="ARBA" id="ARBA00023012"/>
    </source>
</evidence>
<evidence type="ECO:0000256" key="5">
    <source>
        <dbReference type="ARBA" id="ARBA00022741"/>
    </source>
</evidence>
<keyword evidence="10" id="KW-0472">Membrane</keyword>
<evidence type="ECO:0000313" key="14">
    <source>
        <dbReference type="Proteomes" id="UP000031366"/>
    </source>
</evidence>
<dbReference type="PANTHER" id="PTHR24421:SF10">
    <property type="entry name" value="NITRATE_NITRITE SENSOR PROTEIN NARQ"/>
    <property type="match status" value="1"/>
</dbReference>
<name>A0A0C1QW48_9CLOT</name>
<evidence type="ECO:0000256" key="2">
    <source>
        <dbReference type="ARBA" id="ARBA00012438"/>
    </source>
</evidence>
<keyword evidence="10" id="KW-0812">Transmembrane</keyword>